<comment type="caution">
    <text evidence="4">The sequence shown here is derived from an EMBL/GenBank/DDBJ whole genome shotgun (WGS) entry which is preliminary data.</text>
</comment>
<dbReference type="Pfam" id="PF00956">
    <property type="entry name" value="NAP"/>
    <property type="match status" value="1"/>
</dbReference>
<proteinExistence type="inferred from homology"/>
<reference evidence="4 5" key="1">
    <citation type="journal article" date="2020" name="G3 (Bethesda)">
        <title>Improved Reference Genome for Cyclotella cryptica CCMP332, a Model for Cell Wall Morphogenesis, Salinity Adaptation, and Lipid Production in Diatoms (Bacillariophyta).</title>
        <authorList>
            <person name="Roberts W.R."/>
            <person name="Downey K.M."/>
            <person name="Ruck E.C."/>
            <person name="Traller J.C."/>
            <person name="Alverson A.J."/>
        </authorList>
    </citation>
    <scope>NUCLEOTIDE SEQUENCE [LARGE SCALE GENOMIC DNA]</scope>
    <source>
        <strain evidence="4 5">CCMP332</strain>
    </source>
</reference>
<feature type="region of interest" description="Disordered" evidence="3">
    <location>
        <begin position="18"/>
        <end position="85"/>
    </location>
</feature>
<name>A0ABD3Q215_9STRA</name>
<feature type="compositionally biased region" description="Low complexity" evidence="3">
    <location>
        <begin position="420"/>
        <end position="438"/>
    </location>
</feature>
<dbReference type="SUPFAM" id="SSF143113">
    <property type="entry name" value="NAP-like"/>
    <property type="match status" value="1"/>
</dbReference>
<feature type="region of interest" description="Disordered" evidence="3">
    <location>
        <begin position="395"/>
        <end position="446"/>
    </location>
</feature>
<dbReference type="AlphaFoldDB" id="A0ABD3Q215"/>
<feature type="compositionally biased region" description="Low complexity" evidence="3">
    <location>
        <begin position="18"/>
        <end position="35"/>
    </location>
</feature>
<dbReference type="EMBL" id="JABMIG020000090">
    <property type="protein sequence ID" value="KAL3793521.1"/>
    <property type="molecule type" value="Genomic_DNA"/>
</dbReference>
<evidence type="ECO:0008006" key="6">
    <source>
        <dbReference type="Google" id="ProtNLM"/>
    </source>
</evidence>
<feature type="compositionally biased region" description="Acidic residues" evidence="3">
    <location>
        <begin position="395"/>
        <end position="410"/>
    </location>
</feature>
<gene>
    <name evidence="4" type="ORF">HJC23_007261</name>
</gene>
<dbReference type="Gene3D" id="3.30.1120.90">
    <property type="entry name" value="Nucleosome assembly protein"/>
    <property type="match status" value="1"/>
</dbReference>
<evidence type="ECO:0000256" key="2">
    <source>
        <dbReference type="RuleBase" id="RU003876"/>
    </source>
</evidence>
<protein>
    <recommendedName>
        <fullName evidence="6">Nucleosome assembly protein</fullName>
    </recommendedName>
</protein>
<dbReference type="Proteomes" id="UP001516023">
    <property type="component" value="Unassembled WGS sequence"/>
</dbReference>
<evidence type="ECO:0000313" key="5">
    <source>
        <dbReference type="Proteomes" id="UP001516023"/>
    </source>
</evidence>
<sequence>MGRDIELCVMGVIMVDSTMSDDTSPPTIPSAPAADEVQAPPQDSPNNAQGDVDDAAAALSSLSVENASPEAPTNDEAEATNDETQPSIAVQDAVEPAPEDAAAADALVPPPNAEFLALLPPAVHPRLAHLKSLHAQRDELLQRYQVERAALEVKYADLMRPLYEERRKVVGGELDGDIEEKATEEGAVAGNEADGGDDVKGVPQFWACAMGNMDVIAELITEEDVDCLEYLTDITCKDFPDGTGFELAFHFSTNPYFTNPILTKRYEVPNLLTEDEPILKNVTGTTINWKPNKSLTFKKVTKKQRKKGGRGAGQIRTISKEERVESFFHFFSPPKMPALAEIMDEEEADAVEEAFDHDYDVAQAFRGCIVPKAILWFTGEAMEEDYDEGMEGFIADEDEDGDEDDDEGDENGGGAGGQPGQFQFKFDGGAANQANGDGENPECKQS</sequence>
<feature type="compositionally biased region" description="Low complexity" evidence="3">
    <location>
        <begin position="55"/>
        <end position="64"/>
    </location>
</feature>
<dbReference type="PANTHER" id="PTHR11875">
    <property type="entry name" value="TESTIS-SPECIFIC Y-ENCODED PROTEIN"/>
    <property type="match status" value="1"/>
</dbReference>
<accession>A0ABD3Q215</accession>
<comment type="similarity">
    <text evidence="1 2">Belongs to the nucleosome assembly protein (NAP) family.</text>
</comment>
<keyword evidence="5" id="KW-1185">Reference proteome</keyword>
<evidence type="ECO:0000313" key="4">
    <source>
        <dbReference type="EMBL" id="KAL3793521.1"/>
    </source>
</evidence>
<dbReference type="Gene3D" id="1.20.5.1500">
    <property type="match status" value="1"/>
</dbReference>
<dbReference type="InterPro" id="IPR002164">
    <property type="entry name" value="NAP_family"/>
</dbReference>
<evidence type="ECO:0000256" key="1">
    <source>
        <dbReference type="ARBA" id="ARBA00009947"/>
    </source>
</evidence>
<dbReference type="InterPro" id="IPR037231">
    <property type="entry name" value="NAP-like_sf"/>
</dbReference>
<organism evidence="4 5">
    <name type="scientific">Cyclotella cryptica</name>
    <dbReference type="NCBI Taxonomy" id="29204"/>
    <lineage>
        <taxon>Eukaryota</taxon>
        <taxon>Sar</taxon>
        <taxon>Stramenopiles</taxon>
        <taxon>Ochrophyta</taxon>
        <taxon>Bacillariophyta</taxon>
        <taxon>Coscinodiscophyceae</taxon>
        <taxon>Thalassiosirophycidae</taxon>
        <taxon>Stephanodiscales</taxon>
        <taxon>Stephanodiscaceae</taxon>
        <taxon>Cyclotella</taxon>
    </lineage>
</organism>
<evidence type="ECO:0000256" key="3">
    <source>
        <dbReference type="SAM" id="MobiDB-lite"/>
    </source>
</evidence>